<keyword evidence="2" id="KW-1185">Reference proteome</keyword>
<comment type="caution">
    <text evidence="1">The sequence shown here is derived from an EMBL/GenBank/DDBJ whole genome shotgun (WGS) entry which is preliminary data.</text>
</comment>
<name>A0AAP2DLQ0_9BACT</name>
<evidence type="ECO:0008006" key="3">
    <source>
        <dbReference type="Google" id="ProtNLM"/>
    </source>
</evidence>
<reference evidence="1 2" key="1">
    <citation type="submission" date="2021-05" db="EMBL/GenBank/DDBJ databases">
        <title>A Polyphasic approach of four new species of the genus Ohtaekwangia: Ohtaekwangia histidinii sp. nov., Ohtaekwangia cretensis sp. nov., Ohtaekwangia indiensis sp. nov., Ohtaekwangia reichenbachii sp. nov. from diverse environment.</title>
        <authorList>
            <person name="Octaviana S."/>
        </authorList>
    </citation>
    <scope>NUCLEOTIDE SEQUENCE [LARGE SCALE GENOMIC DNA]</scope>
    <source>
        <strain evidence="1 2">PWU4</strain>
    </source>
</reference>
<dbReference type="EMBL" id="JAHESF010000016">
    <property type="protein sequence ID" value="MBT1698640.1"/>
    <property type="molecule type" value="Genomic_DNA"/>
</dbReference>
<protein>
    <recommendedName>
        <fullName evidence="3">DUF4843 domain-containing protein</fullName>
    </recommendedName>
</protein>
<sequence length="166" mass="18432">MKVYKIYSVILLTGFLLVSCFDDREILFEDTQIEFEDAVMRARATGEIFPIISVTRTTGTPAYQINLIGRQLAQAADVSFSLDTVPKRLLNANTIEAQQGVHFTLNESPVSFPEQASVTNATTFSILPGFPAQSGKTALFIIKLDGNDKIKPAENFRRLGFRINLN</sequence>
<dbReference type="PROSITE" id="PS51257">
    <property type="entry name" value="PROKAR_LIPOPROTEIN"/>
    <property type="match status" value="1"/>
</dbReference>
<dbReference type="AlphaFoldDB" id="A0AAP2DLQ0"/>
<gene>
    <name evidence="1" type="ORF">KK083_17235</name>
</gene>
<proteinExistence type="predicted"/>
<dbReference type="RefSeq" id="WP_254165182.1">
    <property type="nucleotide sequence ID" value="NZ_JAHESF010000016.1"/>
</dbReference>
<evidence type="ECO:0000313" key="1">
    <source>
        <dbReference type="EMBL" id="MBT1698640.1"/>
    </source>
</evidence>
<organism evidence="1 2">
    <name type="scientific">Chryseosolibacter histidini</name>
    <dbReference type="NCBI Taxonomy" id="2782349"/>
    <lineage>
        <taxon>Bacteria</taxon>
        <taxon>Pseudomonadati</taxon>
        <taxon>Bacteroidota</taxon>
        <taxon>Cytophagia</taxon>
        <taxon>Cytophagales</taxon>
        <taxon>Chryseotaleaceae</taxon>
        <taxon>Chryseosolibacter</taxon>
    </lineage>
</organism>
<evidence type="ECO:0000313" key="2">
    <source>
        <dbReference type="Proteomes" id="UP001319200"/>
    </source>
</evidence>
<dbReference type="Proteomes" id="UP001319200">
    <property type="component" value="Unassembled WGS sequence"/>
</dbReference>
<accession>A0AAP2DLQ0</accession>